<evidence type="ECO:0000256" key="4">
    <source>
        <dbReference type="ARBA" id="ARBA00017068"/>
    </source>
</evidence>
<dbReference type="Gene3D" id="3.20.20.120">
    <property type="entry name" value="Enolase-like C-terminal domain"/>
    <property type="match status" value="1"/>
</dbReference>
<feature type="binding site" evidence="9">
    <location>
        <position position="372"/>
    </location>
    <ligand>
        <name>(2R)-2-phosphoglycerate</name>
        <dbReference type="ChEBI" id="CHEBI:58289"/>
    </ligand>
</feature>
<evidence type="ECO:0000256" key="12">
    <source>
        <dbReference type="PIRSR" id="PIRSR001400-3"/>
    </source>
</evidence>
<comment type="cofactor">
    <cofactor evidence="9">
        <name>Mg(2+)</name>
        <dbReference type="ChEBI" id="CHEBI:18420"/>
    </cofactor>
    <text evidence="9">Binds a second Mg(2+) ion via substrate during catalysis.</text>
</comment>
<reference evidence="16" key="1">
    <citation type="submission" date="2017-09" db="EMBL/GenBank/DDBJ databases">
        <title>Depth-based differentiation of microbial function through sediment-hosted aquifers and enrichment of novel symbionts in the deep terrestrial subsurface.</title>
        <authorList>
            <person name="Probst A.J."/>
            <person name="Ladd B."/>
            <person name="Jarett J.K."/>
            <person name="Geller-Mcgrath D.E."/>
            <person name="Sieber C.M.K."/>
            <person name="Emerson J.B."/>
            <person name="Anantharaman K."/>
            <person name="Thomas B.C."/>
            <person name="Malmstrom R."/>
            <person name="Stieglmeier M."/>
            <person name="Klingl A."/>
            <person name="Woyke T."/>
            <person name="Ryan C.M."/>
            <person name="Banfield J.F."/>
        </authorList>
    </citation>
    <scope>NUCLEOTIDE SEQUENCE [LARGE SCALE GENOMIC DNA]</scope>
</reference>
<feature type="active site" description="Proton acceptor" evidence="9 10">
    <location>
        <position position="343"/>
    </location>
</feature>
<keyword evidence="6 9" id="KW-0460">Magnesium</keyword>
<dbReference type="Pfam" id="PF00113">
    <property type="entry name" value="Enolase_C"/>
    <property type="match status" value="1"/>
</dbReference>
<comment type="subcellular location">
    <subcellularLocation>
        <location evidence="9">Cytoplasm</location>
    </subcellularLocation>
    <subcellularLocation>
        <location evidence="9">Secreted</location>
    </subcellularLocation>
    <subcellularLocation>
        <location evidence="9">Cell surface</location>
    </subcellularLocation>
    <text evidence="9">Fractions of enolase are present in both the cytoplasm and on the cell surface.</text>
</comment>
<dbReference type="GO" id="GO:0009986">
    <property type="term" value="C:cell surface"/>
    <property type="evidence" value="ECO:0007669"/>
    <property type="project" value="UniProtKB-SubCell"/>
</dbReference>
<dbReference type="InterPro" id="IPR020811">
    <property type="entry name" value="Enolase_N"/>
</dbReference>
<evidence type="ECO:0000313" key="15">
    <source>
        <dbReference type="EMBL" id="PIV08540.1"/>
    </source>
</evidence>
<evidence type="ECO:0000256" key="6">
    <source>
        <dbReference type="ARBA" id="ARBA00022842"/>
    </source>
</evidence>
<keyword evidence="9" id="KW-0963">Cytoplasm</keyword>
<dbReference type="GO" id="GO:0000015">
    <property type="term" value="C:phosphopyruvate hydratase complex"/>
    <property type="evidence" value="ECO:0007669"/>
    <property type="project" value="InterPro"/>
</dbReference>
<evidence type="ECO:0000256" key="10">
    <source>
        <dbReference type="PIRSR" id="PIRSR001400-1"/>
    </source>
</evidence>
<dbReference type="InterPro" id="IPR000941">
    <property type="entry name" value="Enolase"/>
</dbReference>
<dbReference type="NCBIfam" id="TIGR01060">
    <property type="entry name" value="eno"/>
    <property type="match status" value="1"/>
</dbReference>
<feature type="binding site" evidence="11">
    <location>
        <position position="318"/>
    </location>
    <ligand>
        <name>substrate</name>
    </ligand>
</feature>
<evidence type="ECO:0000259" key="14">
    <source>
        <dbReference type="SMART" id="SM01193"/>
    </source>
</evidence>
<sequence>MHMKITSVHAQEILDSRGNPTIECVTTLENGITGWAAVPSGASTGKYEAMELRDGDQKRYLGLGVLKAVENVNTKINDVVKGLDASNQESLDKKMIELDATENKANLGANAILSVSLSAARAEATAEKKPLYEYLTKFNPDFKGIYTMPIPEMNVMNGGKHANWATDIQEYMLFPIGATSIVEAVRMNAEIYQELKKIIKSKSYAISVGDEGGFAPAVKSNEEPFQLLSEAISKAGYALGSDVCFGIDAAATEFFKDGKYILHKERKTVSSDELTTFIFDLSKKYPIVSFEDVFSEDDWDGFKKFTTNGGGKIQVVGDDLYVTNTKRLKRGIEEKTSNSILIKLNQIGTITETVDAILSARKVGMTSVVSHRSGETEDAFIADFVVAMGTGQIKTGAPARSERLAKYNQLMRIERELGEKSVYAQFPFRK</sequence>
<feature type="binding site" evidence="11">
    <location>
        <position position="394"/>
    </location>
    <ligand>
        <name>substrate</name>
    </ligand>
</feature>
<feature type="binding site" evidence="9 12">
    <location>
        <position position="248"/>
    </location>
    <ligand>
        <name>Mg(2+)</name>
        <dbReference type="ChEBI" id="CHEBI:18420"/>
    </ligand>
</feature>
<gene>
    <name evidence="9" type="primary">eno</name>
    <name evidence="15" type="ORF">COS52_02145</name>
</gene>
<comment type="catalytic activity">
    <reaction evidence="9">
        <text>(2R)-2-phosphoglycerate = phosphoenolpyruvate + H2O</text>
        <dbReference type="Rhea" id="RHEA:10164"/>
        <dbReference type="ChEBI" id="CHEBI:15377"/>
        <dbReference type="ChEBI" id="CHEBI:58289"/>
        <dbReference type="ChEBI" id="CHEBI:58702"/>
        <dbReference type="EC" id="4.2.1.11"/>
    </reaction>
</comment>
<protein>
    <recommendedName>
        <fullName evidence="4 9">Enolase</fullName>
        <ecNumber evidence="3 9">4.2.1.11</ecNumber>
    </recommendedName>
    <alternativeName>
        <fullName evidence="9">2-phospho-D-glycerate hydro-lyase</fullName>
    </alternativeName>
    <alternativeName>
        <fullName evidence="9">2-phosphoglycerate dehydratase</fullName>
    </alternativeName>
</protein>
<evidence type="ECO:0000256" key="5">
    <source>
        <dbReference type="ARBA" id="ARBA00022525"/>
    </source>
</evidence>
<feature type="binding site" evidence="11">
    <location>
        <position position="161"/>
    </location>
    <ligand>
        <name>substrate</name>
    </ligand>
</feature>
<feature type="binding site" evidence="9">
    <location>
        <position position="394"/>
    </location>
    <ligand>
        <name>(2R)-2-phosphoglycerate</name>
        <dbReference type="ChEBI" id="CHEBI:58289"/>
    </ligand>
</feature>
<keyword evidence="15" id="KW-0670">Pyruvate</keyword>
<feature type="binding site" evidence="9 12">
    <location>
        <position position="318"/>
    </location>
    <ligand>
        <name>Mg(2+)</name>
        <dbReference type="ChEBI" id="CHEBI:18420"/>
    </ligand>
</feature>
<dbReference type="FunFam" id="3.30.390.10:FF:000001">
    <property type="entry name" value="Enolase"/>
    <property type="match status" value="1"/>
</dbReference>
<dbReference type="InterPro" id="IPR029017">
    <property type="entry name" value="Enolase-like_N"/>
</dbReference>
<dbReference type="SMART" id="SM01193">
    <property type="entry name" value="Enolase_N"/>
    <property type="match status" value="1"/>
</dbReference>
<name>A0A2M7BSU8_9BACT</name>
<dbReference type="InterPro" id="IPR020810">
    <property type="entry name" value="Enolase_C"/>
</dbReference>
<dbReference type="GO" id="GO:0006096">
    <property type="term" value="P:glycolytic process"/>
    <property type="evidence" value="ECO:0007669"/>
    <property type="project" value="UniProtKB-UniRule"/>
</dbReference>
<proteinExistence type="inferred from homology"/>
<evidence type="ECO:0000259" key="13">
    <source>
        <dbReference type="SMART" id="SM01192"/>
    </source>
</evidence>
<feature type="active site" description="Proton donor" evidence="9 10">
    <location>
        <position position="211"/>
    </location>
</feature>
<comment type="function">
    <text evidence="9">Catalyzes the reversible conversion of 2-phosphoglycerate (2-PG) into phosphoenolpyruvate (PEP). It is essential for the degradation of carbohydrates via glycolysis.</text>
</comment>
<organism evidence="15 16">
    <name type="scientific">Candidatus Roizmanbacteria bacterium CG03_land_8_20_14_0_80_39_12</name>
    <dbReference type="NCBI Taxonomy" id="1974847"/>
    <lineage>
        <taxon>Bacteria</taxon>
        <taxon>Candidatus Roizmaniibacteriota</taxon>
    </lineage>
</organism>
<evidence type="ECO:0000256" key="3">
    <source>
        <dbReference type="ARBA" id="ARBA00012058"/>
    </source>
</evidence>
<dbReference type="UniPathway" id="UPA00109">
    <property type="reaction ID" value="UER00187"/>
</dbReference>
<feature type="binding site" evidence="11">
    <location>
        <position position="170"/>
    </location>
    <ligand>
        <name>substrate</name>
    </ligand>
</feature>
<dbReference type="InterPro" id="IPR020809">
    <property type="entry name" value="Enolase_CS"/>
</dbReference>
<dbReference type="HAMAP" id="MF_00318">
    <property type="entry name" value="Enolase"/>
    <property type="match status" value="1"/>
</dbReference>
<feature type="binding site" evidence="9">
    <location>
        <position position="343"/>
    </location>
    <ligand>
        <name>(2R)-2-phosphoglycerate</name>
        <dbReference type="ChEBI" id="CHEBI:58289"/>
    </ligand>
</feature>
<feature type="binding site" evidence="9 12">
    <location>
        <position position="291"/>
    </location>
    <ligand>
        <name>Mg(2+)</name>
        <dbReference type="ChEBI" id="CHEBI:18420"/>
    </ligand>
</feature>
<comment type="pathway">
    <text evidence="1 9">Carbohydrate degradation; glycolysis; pyruvate from D-glyceraldehyde 3-phosphate: step 4/5.</text>
</comment>
<feature type="domain" description="Enolase N-terminal" evidence="14">
    <location>
        <begin position="5"/>
        <end position="135"/>
    </location>
</feature>
<dbReference type="SFLD" id="SFLDS00001">
    <property type="entry name" value="Enolase"/>
    <property type="match status" value="1"/>
</dbReference>
<evidence type="ECO:0000256" key="2">
    <source>
        <dbReference type="ARBA" id="ARBA00009604"/>
    </source>
</evidence>
<feature type="binding site" evidence="9">
    <location>
        <position position="373"/>
    </location>
    <ligand>
        <name>(2R)-2-phosphoglycerate</name>
        <dbReference type="ChEBI" id="CHEBI:58289"/>
    </ligand>
</feature>
<dbReference type="Gene3D" id="3.30.390.10">
    <property type="entry name" value="Enolase-like, N-terminal domain"/>
    <property type="match status" value="1"/>
</dbReference>
<accession>A0A2M7BSU8</accession>
<dbReference type="PROSITE" id="PS00164">
    <property type="entry name" value="ENOLASE"/>
    <property type="match status" value="1"/>
</dbReference>
<evidence type="ECO:0000256" key="8">
    <source>
        <dbReference type="ARBA" id="ARBA00023239"/>
    </source>
</evidence>
<keyword evidence="9 12" id="KW-0479">Metal-binding</keyword>
<feature type="binding site" evidence="9">
    <location>
        <position position="169"/>
    </location>
    <ligand>
        <name>(2R)-2-phosphoglycerate</name>
        <dbReference type="ChEBI" id="CHEBI:58289"/>
    </ligand>
</feature>
<evidence type="ECO:0000313" key="16">
    <source>
        <dbReference type="Proteomes" id="UP000230119"/>
    </source>
</evidence>
<dbReference type="InterPro" id="IPR036849">
    <property type="entry name" value="Enolase-like_C_sf"/>
</dbReference>
<dbReference type="AlphaFoldDB" id="A0A2M7BSU8"/>
<dbReference type="SUPFAM" id="SSF51604">
    <property type="entry name" value="Enolase C-terminal domain-like"/>
    <property type="match status" value="1"/>
</dbReference>
<dbReference type="SFLD" id="SFLDF00002">
    <property type="entry name" value="enolase"/>
    <property type="match status" value="1"/>
</dbReference>
<feature type="binding site" evidence="11">
    <location>
        <begin position="370"/>
        <end position="373"/>
    </location>
    <ligand>
        <name>substrate</name>
    </ligand>
</feature>
<keyword evidence="5 9" id="KW-0964">Secreted</keyword>
<dbReference type="SMART" id="SM01192">
    <property type="entry name" value="Enolase_C"/>
    <property type="match status" value="1"/>
</dbReference>
<dbReference type="EMBL" id="PEVA01000093">
    <property type="protein sequence ID" value="PIV08540.1"/>
    <property type="molecule type" value="Genomic_DNA"/>
</dbReference>
<dbReference type="SFLD" id="SFLDG00178">
    <property type="entry name" value="enolase"/>
    <property type="match status" value="1"/>
</dbReference>
<dbReference type="GO" id="GO:0005576">
    <property type="term" value="C:extracellular region"/>
    <property type="evidence" value="ECO:0007669"/>
    <property type="project" value="UniProtKB-SubCell"/>
</dbReference>
<evidence type="ECO:0000256" key="9">
    <source>
        <dbReference type="HAMAP-Rule" id="MF_00318"/>
    </source>
</evidence>
<evidence type="ECO:0000256" key="7">
    <source>
        <dbReference type="ARBA" id="ARBA00023152"/>
    </source>
</evidence>
<dbReference type="PRINTS" id="PR00148">
    <property type="entry name" value="ENOLASE"/>
</dbReference>
<dbReference type="SUPFAM" id="SSF54826">
    <property type="entry name" value="Enolase N-terminal domain-like"/>
    <property type="match status" value="1"/>
</dbReference>
<dbReference type="PIRSF" id="PIRSF001400">
    <property type="entry name" value="Enolase"/>
    <property type="match status" value="1"/>
</dbReference>
<evidence type="ECO:0000256" key="1">
    <source>
        <dbReference type="ARBA" id="ARBA00005031"/>
    </source>
</evidence>
<dbReference type="Pfam" id="PF03952">
    <property type="entry name" value="Enolase_N"/>
    <property type="match status" value="1"/>
</dbReference>
<comment type="caution">
    <text evidence="15">The sequence shown here is derived from an EMBL/GenBank/DDBJ whole genome shotgun (WGS) entry which is preliminary data.</text>
</comment>
<dbReference type="PANTHER" id="PTHR11902:SF1">
    <property type="entry name" value="ENOLASE"/>
    <property type="match status" value="1"/>
</dbReference>
<comment type="cofactor">
    <cofactor evidence="12">
        <name>Mg(2+)</name>
        <dbReference type="ChEBI" id="CHEBI:18420"/>
    </cofactor>
    <text evidence="12">Mg(2+) is required for catalysis and for stabilizing the dimer.</text>
</comment>
<dbReference type="PANTHER" id="PTHR11902">
    <property type="entry name" value="ENOLASE"/>
    <property type="match status" value="1"/>
</dbReference>
<dbReference type="GO" id="GO:0000287">
    <property type="term" value="F:magnesium ion binding"/>
    <property type="evidence" value="ECO:0007669"/>
    <property type="project" value="UniProtKB-UniRule"/>
</dbReference>
<keyword evidence="7 9" id="KW-0324">Glycolysis</keyword>
<dbReference type="Proteomes" id="UP000230119">
    <property type="component" value="Unassembled WGS sequence"/>
</dbReference>
<evidence type="ECO:0000256" key="11">
    <source>
        <dbReference type="PIRSR" id="PIRSR001400-2"/>
    </source>
</evidence>
<feature type="domain" description="Enolase C-terminal TIM barrel" evidence="13">
    <location>
        <begin position="145"/>
        <end position="428"/>
    </location>
</feature>
<keyword evidence="8 9" id="KW-0456">Lyase</keyword>
<dbReference type="CDD" id="cd03313">
    <property type="entry name" value="enolase"/>
    <property type="match status" value="1"/>
</dbReference>
<feature type="binding site" evidence="11">
    <location>
        <position position="291"/>
    </location>
    <ligand>
        <name>substrate</name>
    </ligand>
</feature>
<dbReference type="GO" id="GO:0004634">
    <property type="term" value="F:phosphopyruvate hydratase activity"/>
    <property type="evidence" value="ECO:0007669"/>
    <property type="project" value="UniProtKB-UniRule"/>
</dbReference>
<dbReference type="EC" id="4.2.1.11" evidence="3 9"/>
<comment type="similarity">
    <text evidence="2 9">Belongs to the enolase family.</text>
</comment>